<dbReference type="OrthoDB" id="6429483at2759"/>
<keyword evidence="2" id="KW-1185">Reference proteome</keyword>
<feature type="non-terminal residue" evidence="1">
    <location>
        <position position="99"/>
    </location>
</feature>
<organism evidence="1 2">
    <name type="scientific">Araneus ventricosus</name>
    <name type="common">Orbweaver spider</name>
    <name type="synonym">Epeira ventricosa</name>
    <dbReference type="NCBI Taxonomy" id="182803"/>
    <lineage>
        <taxon>Eukaryota</taxon>
        <taxon>Metazoa</taxon>
        <taxon>Ecdysozoa</taxon>
        <taxon>Arthropoda</taxon>
        <taxon>Chelicerata</taxon>
        <taxon>Arachnida</taxon>
        <taxon>Araneae</taxon>
        <taxon>Araneomorphae</taxon>
        <taxon>Entelegynae</taxon>
        <taxon>Araneoidea</taxon>
        <taxon>Araneidae</taxon>
        <taxon>Araneus</taxon>
    </lineage>
</organism>
<reference evidence="1 2" key="1">
    <citation type="journal article" date="2019" name="Sci. Rep.">
        <title>Orb-weaving spider Araneus ventricosus genome elucidates the spidroin gene catalogue.</title>
        <authorList>
            <person name="Kono N."/>
            <person name="Nakamura H."/>
            <person name="Ohtoshi R."/>
            <person name="Moran D.A.P."/>
            <person name="Shinohara A."/>
            <person name="Yoshida Y."/>
            <person name="Fujiwara M."/>
            <person name="Mori M."/>
            <person name="Tomita M."/>
            <person name="Arakawa K."/>
        </authorList>
    </citation>
    <scope>NUCLEOTIDE SEQUENCE [LARGE SCALE GENOMIC DNA]</scope>
</reference>
<proteinExistence type="predicted"/>
<sequence length="99" mass="11230">MANLEALKKSRKADIAAFTKAYNKVEELIALEGVDTSELEKEMNVLKVKVDCLEITRAIILELLPERDLKQNLKLLKIFAIMLYGLKLKPQGLSIFNNI</sequence>
<accession>A0A4Y2GX40</accession>
<evidence type="ECO:0000313" key="2">
    <source>
        <dbReference type="Proteomes" id="UP000499080"/>
    </source>
</evidence>
<dbReference type="AlphaFoldDB" id="A0A4Y2GX40"/>
<evidence type="ECO:0000313" key="1">
    <source>
        <dbReference type="EMBL" id="GBM58320.1"/>
    </source>
</evidence>
<dbReference type="Proteomes" id="UP000499080">
    <property type="component" value="Unassembled WGS sequence"/>
</dbReference>
<comment type="caution">
    <text evidence="1">The sequence shown here is derived from an EMBL/GenBank/DDBJ whole genome shotgun (WGS) entry which is preliminary data.</text>
</comment>
<dbReference type="EMBL" id="BGPR01179595">
    <property type="protein sequence ID" value="GBM58320.1"/>
    <property type="molecule type" value="Genomic_DNA"/>
</dbReference>
<protein>
    <submittedName>
        <fullName evidence="1">Uncharacterized protein</fullName>
    </submittedName>
</protein>
<gene>
    <name evidence="1" type="ORF">AVEN_168109_1</name>
</gene>
<name>A0A4Y2GX40_ARAVE</name>